<keyword evidence="1" id="KW-0863">Zinc-finger</keyword>
<proteinExistence type="predicted"/>
<gene>
    <name evidence="4" type="ORF">RND81_12G085900</name>
</gene>
<sequence>MTTGVPLNAVPLNTTMFPNPFVPDMSKVDPFNGKNYKMWSDRMEFFLGQIGVDYTFTETNAPENSLRNFEKDNKTCRGMLLHYMTSSLYQIYSNRWLAFRMTDNKPVLDQVHEYENLYAEITAEGMNICETFQVNCLLDKLPPSWQNYVHNIKHKQKDLTLLELVSHIKIEEQNRMQTKGRIIEHSSSNANLVETRKQSNHKEGKRFTKGPNQIHGTRQNNQFNGKREFKGDCYTCGKHGHSSRDCLDGFSPHAKQKVSKVQAHLTEVEDIIAAVVSEVNLVVNIT</sequence>
<reference evidence="4" key="1">
    <citation type="submission" date="2024-03" db="EMBL/GenBank/DDBJ databases">
        <title>WGS assembly of Saponaria officinalis var. Norfolk2.</title>
        <authorList>
            <person name="Jenkins J."/>
            <person name="Shu S."/>
            <person name="Grimwood J."/>
            <person name="Barry K."/>
            <person name="Goodstein D."/>
            <person name="Schmutz J."/>
            <person name="Leebens-Mack J."/>
            <person name="Osbourn A."/>
        </authorList>
    </citation>
    <scope>NUCLEOTIDE SEQUENCE [LARGE SCALE GENOMIC DNA]</scope>
    <source>
        <strain evidence="4">JIC</strain>
    </source>
</reference>
<feature type="compositionally biased region" description="Basic and acidic residues" evidence="2">
    <location>
        <begin position="194"/>
        <end position="206"/>
    </location>
</feature>
<dbReference type="InterPro" id="IPR001878">
    <property type="entry name" value="Znf_CCHC"/>
</dbReference>
<feature type="region of interest" description="Disordered" evidence="2">
    <location>
        <begin position="193"/>
        <end position="222"/>
    </location>
</feature>
<organism evidence="4 5">
    <name type="scientific">Saponaria officinalis</name>
    <name type="common">Common soapwort</name>
    <name type="synonym">Lychnis saponaria</name>
    <dbReference type="NCBI Taxonomy" id="3572"/>
    <lineage>
        <taxon>Eukaryota</taxon>
        <taxon>Viridiplantae</taxon>
        <taxon>Streptophyta</taxon>
        <taxon>Embryophyta</taxon>
        <taxon>Tracheophyta</taxon>
        <taxon>Spermatophyta</taxon>
        <taxon>Magnoliopsida</taxon>
        <taxon>eudicotyledons</taxon>
        <taxon>Gunneridae</taxon>
        <taxon>Pentapetalae</taxon>
        <taxon>Caryophyllales</taxon>
        <taxon>Caryophyllaceae</taxon>
        <taxon>Caryophylleae</taxon>
        <taxon>Saponaria</taxon>
    </lineage>
</organism>
<evidence type="ECO:0000256" key="2">
    <source>
        <dbReference type="SAM" id="MobiDB-lite"/>
    </source>
</evidence>
<evidence type="ECO:0000256" key="1">
    <source>
        <dbReference type="PROSITE-ProRule" id="PRU00047"/>
    </source>
</evidence>
<dbReference type="GO" id="GO:0008270">
    <property type="term" value="F:zinc ion binding"/>
    <property type="evidence" value="ECO:0007669"/>
    <property type="project" value="UniProtKB-KW"/>
</dbReference>
<dbReference type="PROSITE" id="PS50158">
    <property type="entry name" value="ZF_CCHC"/>
    <property type="match status" value="1"/>
</dbReference>
<dbReference type="SUPFAM" id="SSF57756">
    <property type="entry name" value="Retrovirus zinc finger-like domains"/>
    <property type="match status" value="1"/>
</dbReference>
<evidence type="ECO:0000313" key="4">
    <source>
        <dbReference type="EMBL" id="KAK9672226.1"/>
    </source>
</evidence>
<dbReference type="InterPro" id="IPR036875">
    <property type="entry name" value="Znf_CCHC_sf"/>
</dbReference>
<keyword evidence="1" id="KW-0479">Metal-binding</keyword>
<evidence type="ECO:0000313" key="5">
    <source>
        <dbReference type="Proteomes" id="UP001443914"/>
    </source>
</evidence>
<keyword evidence="1" id="KW-0862">Zinc</keyword>
<keyword evidence="5" id="KW-1185">Reference proteome</keyword>
<feature type="domain" description="CCHC-type" evidence="3">
    <location>
        <begin position="233"/>
        <end position="246"/>
    </location>
</feature>
<dbReference type="PANTHER" id="PTHR47592">
    <property type="entry name" value="PBF68 PROTEIN"/>
    <property type="match status" value="1"/>
</dbReference>
<dbReference type="AlphaFoldDB" id="A0AAW1H854"/>
<dbReference type="GO" id="GO:0003676">
    <property type="term" value="F:nucleic acid binding"/>
    <property type="evidence" value="ECO:0007669"/>
    <property type="project" value="InterPro"/>
</dbReference>
<comment type="caution">
    <text evidence="4">The sequence shown here is derived from an EMBL/GenBank/DDBJ whole genome shotgun (WGS) entry which is preliminary data.</text>
</comment>
<feature type="compositionally biased region" description="Polar residues" evidence="2">
    <location>
        <begin position="210"/>
        <end position="222"/>
    </location>
</feature>
<protein>
    <recommendedName>
        <fullName evidence="3">CCHC-type domain-containing protein</fullName>
    </recommendedName>
</protein>
<dbReference type="EMBL" id="JBDFQZ010000012">
    <property type="protein sequence ID" value="KAK9672226.1"/>
    <property type="molecule type" value="Genomic_DNA"/>
</dbReference>
<accession>A0AAW1H854</accession>
<dbReference type="PANTHER" id="PTHR47592:SF30">
    <property type="entry name" value="CCHC-TYPE DOMAIN-CONTAINING PROTEIN"/>
    <property type="match status" value="1"/>
</dbReference>
<dbReference type="Proteomes" id="UP001443914">
    <property type="component" value="Unassembled WGS sequence"/>
</dbReference>
<name>A0AAW1H854_SAPOF</name>
<dbReference type="Pfam" id="PF14223">
    <property type="entry name" value="Retrotran_gag_2"/>
    <property type="match status" value="1"/>
</dbReference>
<evidence type="ECO:0000259" key="3">
    <source>
        <dbReference type="PROSITE" id="PS50158"/>
    </source>
</evidence>